<dbReference type="STRING" id="927664.SAMN05421780_107159"/>
<dbReference type="OrthoDB" id="981917at2"/>
<evidence type="ECO:0000256" key="1">
    <source>
        <dbReference type="ARBA" id="ARBA00004651"/>
    </source>
</evidence>
<proteinExistence type="predicted"/>
<evidence type="ECO:0000256" key="4">
    <source>
        <dbReference type="ARBA" id="ARBA00022989"/>
    </source>
</evidence>
<sequence>MASHSHDHAHAAAGEIAKPNTAHIWKTFWILLAATAVEFIVAFSLDNKAARVSIFLALTIVKAFYIIGEFMHLRHEVKVLIWSILLPLIFICWLIVALLVEGTAIGEARM</sequence>
<evidence type="ECO:0000256" key="2">
    <source>
        <dbReference type="ARBA" id="ARBA00022475"/>
    </source>
</evidence>
<comment type="subcellular location">
    <subcellularLocation>
        <location evidence="1">Cell membrane</location>
        <topology evidence="1">Multi-pass membrane protein</topology>
    </subcellularLocation>
</comment>
<evidence type="ECO:0000256" key="6">
    <source>
        <dbReference type="SAM" id="Phobius"/>
    </source>
</evidence>
<dbReference type="InterPro" id="IPR005171">
    <property type="entry name" value="Cyt_c_oxidase_su4_prok"/>
</dbReference>
<dbReference type="EMBL" id="FOLE01000007">
    <property type="protein sequence ID" value="SFC62865.1"/>
    <property type="molecule type" value="Genomic_DNA"/>
</dbReference>
<evidence type="ECO:0000313" key="8">
    <source>
        <dbReference type="Proteomes" id="UP000199514"/>
    </source>
</evidence>
<dbReference type="Proteomes" id="UP000199514">
    <property type="component" value="Unassembled WGS sequence"/>
</dbReference>
<accession>A0A1I1KQJ9</accession>
<keyword evidence="4 6" id="KW-1133">Transmembrane helix</keyword>
<organism evidence="7 8">
    <name type="scientific">Flexibacter flexilis DSM 6793</name>
    <dbReference type="NCBI Taxonomy" id="927664"/>
    <lineage>
        <taxon>Bacteria</taxon>
        <taxon>Pseudomonadati</taxon>
        <taxon>Bacteroidota</taxon>
        <taxon>Cytophagia</taxon>
        <taxon>Cytophagales</taxon>
        <taxon>Flexibacteraceae</taxon>
        <taxon>Flexibacter</taxon>
    </lineage>
</organism>
<keyword evidence="3 6" id="KW-0812">Transmembrane</keyword>
<protein>
    <submittedName>
        <fullName evidence="7">Cytochrome c oxidase subunit IV</fullName>
    </submittedName>
</protein>
<feature type="transmembrane region" description="Helical" evidence="6">
    <location>
        <begin position="52"/>
        <end position="73"/>
    </location>
</feature>
<reference evidence="7 8" key="1">
    <citation type="submission" date="2016-10" db="EMBL/GenBank/DDBJ databases">
        <authorList>
            <person name="de Groot N.N."/>
        </authorList>
    </citation>
    <scope>NUCLEOTIDE SEQUENCE [LARGE SCALE GENOMIC DNA]</scope>
    <source>
        <strain evidence="7 8">DSM 6793</strain>
    </source>
</reference>
<gene>
    <name evidence="7" type="ORF">SAMN05421780_107159</name>
</gene>
<feature type="transmembrane region" description="Helical" evidence="6">
    <location>
        <begin position="28"/>
        <end position="45"/>
    </location>
</feature>
<dbReference type="Pfam" id="PF03626">
    <property type="entry name" value="COX4_pro"/>
    <property type="match status" value="1"/>
</dbReference>
<keyword evidence="2" id="KW-1003">Cell membrane</keyword>
<keyword evidence="8" id="KW-1185">Reference proteome</keyword>
<evidence type="ECO:0000256" key="3">
    <source>
        <dbReference type="ARBA" id="ARBA00022692"/>
    </source>
</evidence>
<dbReference type="RefSeq" id="WP_091513374.1">
    <property type="nucleotide sequence ID" value="NZ_FOLE01000007.1"/>
</dbReference>
<dbReference type="GO" id="GO:0005886">
    <property type="term" value="C:plasma membrane"/>
    <property type="evidence" value="ECO:0007669"/>
    <property type="project" value="UniProtKB-SubCell"/>
</dbReference>
<evidence type="ECO:0000313" key="7">
    <source>
        <dbReference type="EMBL" id="SFC62865.1"/>
    </source>
</evidence>
<evidence type="ECO:0000256" key="5">
    <source>
        <dbReference type="ARBA" id="ARBA00023136"/>
    </source>
</evidence>
<feature type="transmembrane region" description="Helical" evidence="6">
    <location>
        <begin position="79"/>
        <end position="100"/>
    </location>
</feature>
<keyword evidence="5 6" id="KW-0472">Membrane</keyword>
<name>A0A1I1KQJ9_9BACT</name>
<dbReference type="AlphaFoldDB" id="A0A1I1KQJ9"/>